<dbReference type="PANTHER" id="PTHR30595:SF6">
    <property type="entry name" value="SCHLAFEN ALBA-2 DOMAIN-CONTAINING PROTEIN"/>
    <property type="match status" value="1"/>
</dbReference>
<dbReference type="InterPro" id="IPR007421">
    <property type="entry name" value="Schlafen_AlbA_2_dom"/>
</dbReference>
<evidence type="ECO:0000313" key="3">
    <source>
        <dbReference type="Proteomes" id="UP000245712"/>
    </source>
</evidence>
<reference evidence="2 3" key="1">
    <citation type="submission" date="2018-05" db="EMBL/GenBank/DDBJ databases">
        <title>Genomic Encyclopedia of Type Strains, Phase IV (KMG-V): Genome sequencing to study the core and pangenomes of soil and plant-associated prokaryotes.</title>
        <authorList>
            <person name="Whitman W."/>
        </authorList>
    </citation>
    <scope>NUCLEOTIDE SEQUENCE [LARGE SCALE GENOMIC DNA]</scope>
    <source>
        <strain evidence="2 3">SCZa-39</strain>
    </source>
</reference>
<keyword evidence="2" id="KW-0067">ATP-binding</keyword>
<dbReference type="Pfam" id="PF13749">
    <property type="entry name" value="HATPase_c_4"/>
    <property type="match status" value="1"/>
</dbReference>
<dbReference type="RefSeq" id="WP_116613648.1">
    <property type="nucleotide sequence ID" value="NZ_QEOB01000019.1"/>
</dbReference>
<accession>A0ABX5KD84</accession>
<dbReference type="Pfam" id="PF04326">
    <property type="entry name" value="SLFN_AlbA_2"/>
    <property type="match status" value="1"/>
</dbReference>
<proteinExistence type="predicted"/>
<keyword evidence="3" id="KW-1185">Reference proteome</keyword>
<dbReference type="Proteomes" id="UP000245712">
    <property type="component" value="Unassembled WGS sequence"/>
</dbReference>
<sequence length="461" mass="51877">MLTRALNKDEAIVLICRPESHFFDKKSAKVSGASLQKLVVALANADGGDVLIGIEDDKVDELPEKRWRGLSSIEEFNGHLQALHEILPQVPVSMEFLVAKDLPGFVLSIEIDKSPQVHQTPSKEVFLRKGAQSLPLKNPDHLIALKFAKGLASFEDAAVANVPAEIIVESEELHSFLSDFSPKTDALNFTVNENLIDLKTWDPKVCGLVLFSPNPSAVIPTRSGVRITRYETKEDDPERDNLAFSESVEGPAYQIIQNSVNRITAIMSDISIWTVDGLKKVSYPPEAIWEIVVNAIIHRDYSVADDVHIRIFDNRIEVQSPGRLPGFVTIENILDVRYSRNKQIVRTLSRYKTPPNKDMGEGLNTAFKKMKEWKLKDPTIEEAQNTVVVTIPHTPLAKPEELVIEFIKKNEKITNKQGRELTGIKSENAMKNVFYSLRDEKIIEMIPKGNKTEWILIKKID</sequence>
<organism evidence="2 3">
    <name type="scientific">Paraburkholderia unamae</name>
    <dbReference type="NCBI Taxonomy" id="219649"/>
    <lineage>
        <taxon>Bacteria</taxon>
        <taxon>Pseudomonadati</taxon>
        <taxon>Pseudomonadota</taxon>
        <taxon>Betaproteobacteria</taxon>
        <taxon>Burkholderiales</taxon>
        <taxon>Burkholderiaceae</taxon>
        <taxon>Paraburkholderia</taxon>
    </lineage>
</organism>
<dbReference type="Gene3D" id="3.30.950.30">
    <property type="entry name" value="Schlafen, AAA domain"/>
    <property type="match status" value="1"/>
</dbReference>
<keyword evidence="2" id="KW-0347">Helicase</keyword>
<evidence type="ECO:0000313" key="2">
    <source>
        <dbReference type="EMBL" id="PVX74647.1"/>
    </source>
</evidence>
<keyword evidence="2" id="KW-0547">Nucleotide-binding</keyword>
<name>A0ABX5KD84_9BURK</name>
<keyword evidence="2" id="KW-0378">Hydrolase</keyword>
<dbReference type="Gene3D" id="3.30.565.60">
    <property type="match status" value="1"/>
</dbReference>
<feature type="domain" description="Schlafen AlbA-2" evidence="1">
    <location>
        <begin position="19"/>
        <end position="136"/>
    </location>
</feature>
<comment type="caution">
    <text evidence="2">The sequence shown here is derived from an EMBL/GenBank/DDBJ whole genome shotgun (WGS) entry which is preliminary data.</text>
</comment>
<dbReference type="InterPro" id="IPR038475">
    <property type="entry name" value="RecG_C_sf"/>
</dbReference>
<evidence type="ECO:0000259" key="1">
    <source>
        <dbReference type="Pfam" id="PF04326"/>
    </source>
</evidence>
<protein>
    <submittedName>
        <fullName evidence="2">ATP-dependent DNA helicase RecG</fullName>
    </submittedName>
</protein>
<dbReference type="InterPro" id="IPR038461">
    <property type="entry name" value="Schlafen_AlbA_2_dom_sf"/>
</dbReference>
<dbReference type="GO" id="GO:0004386">
    <property type="term" value="F:helicase activity"/>
    <property type="evidence" value="ECO:0007669"/>
    <property type="project" value="UniProtKB-KW"/>
</dbReference>
<gene>
    <name evidence="2" type="ORF">C7402_11978</name>
</gene>
<dbReference type="PANTHER" id="PTHR30595">
    <property type="entry name" value="GLPR-RELATED TRANSCRIPTIONAL REPRESSOR"/>
    <property type="match status" value="1"/>
</dbReference>
<dbReference type="EMBL" id="QEOB01000019">
    <property type="protein sequence ID" value="PVX74647.1"/>
    <property type="molecule type" value="Genomic_DNA"/>
</dbReference>